<feature type="domain" description="ATP-grasp" evidence="2">
    <location>
        <begin position="121"/>
        <end position="351"/>
    </location>
</feature>
<dbReference type="InterPro" id="IPR056855">
    <property type="entry name" value="ATP-grasp_IQCH"/>
</dbReference>
<keyword evidence="4" id="KW-1185">Reference proteome</keyword>
<organism evidence="3 4">
    <name type="scientific">Kineosporia corallincola</name>
    <dbReference type="NCBI Taxonomy" id="2835133"/>
    <lineage>
        <taxon>Bacteria</taxon>
        <taxon>Bacillati</taxon>
        <taxon>Actinomycetota</taxon>
        <taxon>Actinomycetes</taxon>
        <taxon>Kineosporiales</taxon>
        <taxon>Kineosporiaceae</taxon>
        <taxon>Kineosporia</taxon>
    </lineage>
</organism>
<proteinExistence type="predicted"/>
<evidence type="ECO:0000259" key="2">
    <source>
        <dbReference type="PROSITE" id="PS50975"/>
    </source>
</evidence>
<sequence length="466" mass="49168">MLYLLHRLCRADSRVIYLSSAEIDPVFLDYSLRLMAPSADSRRRLTMIACNSDEPIPLSAKVLRDHGVLARLRAAIGDPHDAVMVAFNGSPLERRLALALDVPLFAPDPDLVHLGSKSGGRQLFRQAGVPIAEGAENLRDEGDVVAALAGLRTRDPRLESAMVKLNDGFGASGNAVFSFAGAPAGPGLADWIARELPARAVFGSPPDDWDHYREELGRCGAAVERFVQGLEVTAPSAQLLLAPGRPVRVVSTQDQVLGGPQRQIFVGATFPARPDYRHDIQELARRAGRALAGEGVTGLVSVDFVSARTGTGWRHHAVEVNLRMGGGTAPFFYLDGLVGGQIDPDTAQYLAPDGTPRVYFATDRLLDPAYRVLTPADAIATIEEAGPGFGGPGGRGDTGGVAGGVAGGVEGSGSGTGAVGYMLGALEIGRLGVIAVDTDLERAHATHRRIAEALGRRSRQTARSAL</sequence>
<evidence type="ECO:0000313" key="4">
    <source>
        <dbReference type="Proteomes" id="UP001197247"/>
    </source>
</evidence>
<accession>A0ABS5TRS5</accession>
<reference evidence="3 4" key="1">
    <citation type="submission" date="2021-05" db="EMBL/GenBank/DDBJ databases">
        <title>Kineosporia and Streptomyces sp. nov. two new marine actinobacteria isolated from Coral.</title>
        <authorList>
            <person name="Buangrab K."/>
            <person name="Sutthacheep M."/>
            <person name="Yeemin T."/>
            <person name="Harunari E."/>
            <person name="Igarashi Y."/>
            <person name="Kanchanasin P."/>
            <person name="Tanasupawat S."/>
            <person name="Phongsopitanun W."/>
        </authorList>
    </citation>
    <scope>NUCLEOTIDE SEQUENCE [LARGE SCALE GENOMIC DNA]</scope>
    <source>
        <strain evidence="3 4">J2-2</strain>
    </source>
</reference>
<dbReference type="EMBL" id="JAHBAY010000017">
    <property type="protein sequence ID" value="MBT0773485.1"/>
    <property type="molecule type" value="Genomic_DNA"/>
</dbReference>
<dbReference type="Proteomes" id="UP001197247">
    <property type="component" value="Unassembled WGS sequence"/>
</dbReference>
<dbReference type="InterPro" id="IPR011761">
    <property type="entry name" value="ATP-grasp"/>
</dbReference>
<dbReference type="PROSITE" id="PS50975">
    <property type="entry name" value="ATP_GRASP"/>
    <property type="match status" value="1"/>
</dbReference>
<dbReference type="Gene3D" id="3.30.470.20">
    <property type="entry name" value="ATP-grasp fold, B domain"/>
    <property type="match status" value="1"/>
</dbReference>
<protein>
    <recommendedName>
        <fullName evidence="2">ATP-grasp domain-containing protein</fullName>
    </recommendedName>
</protein>
<comment type="caution">
    <text evidence="3">The sequence shown here is derived from an EMBL/GenBank/DDBJ whole genome shotgun (WGS) entry which is preliminary data.</text>
</comment>
<dbReference type="InterPro" id="IPR038752">
    <property type="entry name" value="IQCH"/>
</dbReference>
<dbReference type="Pfam" id="PF24923">
    <property type="entry name" value="ATP-grasp_IQCH"/>
    <property type="match status" value="2"/>
</dbReference>
<keyword evidence="1" id="KW-0067">ATP-binding</keyword>
<name>A0ABS5TRS5_9ACTN</name>
<dbReference type="RefSeq" id="WP_214160026.1">
    <property type="nucleotide sequence ID" value="NZ_JAHBAY010000017.1"/>
</dbReference>
<dbReference type="PANTHER" id="PTHR14465:SF0">
    <property type="entry name" value="IQ DOMAIN-CONTAINING PROTEIN H"/>
    <property type="match status" value="1"/>
</dbReference>
<evidence type="ECO:0000313" key="3">
    <source>
        <dbReference type="EMBL" id="MBT0773485.1"/>
    </source>
</evidence>
<dbReference type="PANTHER" id="PTHR14465">
    <property type="entry name" value="IQ DOMAIN-CONTAINING PROTEIN H"/>
    <property type="match status" value="1"/>
</dbReference>
<dbReference type="SUPFAM" id="SSF56059">
    <property type="entry name" value="Glutathione synthetase ATP-binding domain-like"/>
    <property type="match status" value="1"/>
</dbReference>
<keyword evidence="1" id="KW-0547">Nucleotide-binding</keyword>
<evidence type="ECO:0000256" key="1">
    <source>
        <dbReference type="PROSITE-ProRule" id="PRU00409"/>
    </source>
</evidence>
<gene>
    <name evidence="3" type="ORF">KIH74_31350</name>
</gene>